<evidence type="ECO:0000313" key="2">
    <source>
        <dbReference type="Proteomes" id="UP000011996"/>
    </source>
</evidence>
<comment type="caution">
    <text evidence="1">The sequence shown here is derived from an EMBL/GenBank/DDBJ whole genome shotgun (WGS) entry which is preliminary data.</text>
</comment>
<accession>M5S593</accession>
<dbReference type="EMBL" id="ANOF01000086">
    <property type="protein sequence ID" value="EMI26690.1"/>
    <property type="molecule type" value="Genomic_DNA"/>
</dbReference>
<dbReference type="AlphaFoldDB" id="M5S593"/>
<proteinExistence type="predicted"/>
<evidence type="ECO:0000313" key="1">
    <source>
        <dbReference type="EMBL" id="EMI26690.1"/>
    </source>
</evidence>
<gene>
    <name evidence="1" type="ORF">RESH_02733</name>
</gene>
<dbReference type="Proteomes" id="UP000011996">
    <property type="component" value="Unassembled WGS sequence"/>
</dbReference>
<sequence>MIRQVSECDRIPRPIHQLVDTVSAYVNHTGEFRARMEIANDQFEHSSAIGFTPMHVRPFGDAMFGD</sequence>
<reference evidence="1 2" key="1">
    <citation type="journal article" date="2013" name="Mar. Genomics">
        <title>Expression of sulfatases in Rhodopirellula baltica and the diversity of sulfatases in the genus Rhodopirellula.</title>
        <authorList>
            <person name="Wegner C.E."/>
            <person name="Richter-Heitmann T."/>
            <person name="Klindworth A."/>
            <person name="Klockow C."/>
            <person name="Richter M."/>
            <person name="Achstetter T."/>
            <person name="Glockner F.O."/>
            <person name="Harder J."/>
        </authorList>
    </citation>
    <scope>NUCLEOTIDE SEQUENCE [LARGE SCALE GENOMIC DNA]</scope>
    <source>
        <strain evidence="1 2">SH398</strain>
    </source>
</reference>
<protein>
    <submittedName>
        <fullName evidence="1">Uncharacterized protein</fullName>
    </submittedName>
</protein>
<name>M5S593_9BACT</name>
<organism evidence="1 2">
    <name type="scientific">Rhodopirellula europaea SH398</name>
    <dbReference type="NCBI Taxonomy" id="1263868"/>
    <lineage>
        <taxon>Bacteria</taxon>
        <taxon>Pseudomonadati</taxon>
        <taxon>Planctomycetota</taxon>
        <taxon>Planctomycetia</taxon>
        <taxon>Pirellulales</taxon>
        <taxon>Pirellulaceae</taxon>
        <taxon>Rhodopirellula</taxon>
    </lineage>
</organism>